<dbReference type="PROSITE" id="PS50112">
    <property type="entry name" value="PAS"/>
    <property type="match status" value="1"/>
</dbReference>
<dbReference type="AlphaFoldDB" id="A0A921E266"/>
<dbReference type="EC" id="2.7.13.3" evidence="2"/>
<evidence type="ECO:0000256" key="2">
    <source>
        <dbReference type="ARBA" id="ARBA00012438"/>
    </source>
</evidence>
<evidence type="ECO:0000256" key="1">
    <source>
        <dbReference type="ARBA" id="ARBA00000085"/>
    </source>
</evidence>
<dbReference type="InterPro" id="IPR005467">
    <property type="entry name" value="His_kinase_dom"/>
</dbReference>
<dbReference type="Pfam" id="PF00512">
    <property type="entry name" value="HisKA"/>
    <property type="match status" value="1"/>
</dbReference>
<name>A0A921E266_9HYPH</name>
<dbReference type="SMART" id="SM00388">
    <property type="entry name" value="HisKA"/>
    <property type="match status" value="1"/>
</dbReference>
<evidence type="ECO:0000259" key="8">
    <source>
        <dbReference type="PROSITE" id="PS50112"/>
    </source>
</evidence>
<feature type="domain" description="Response regulatory" evidence="7">
    <location>
        <begin position="409"/>
        <end position="525"/>
    </location>
</feature>
<dbReference type="SMART" id="SM00091">
    <property type="entry name" value="PAS"/>
    <property type="match status" value="1"/>
</dbReference>
<dbReference type="Gene3D" id="3.30.565.10">
    <property type="entry name" value="Histidine kinase-like ATPase, C-terminal domain"/>
    <property type="match status" value="1"/>
</dbReference>
<feature type="domain" description="PAC" evidence="9">
    <location>
        <begin position="102"/>
        <end position="156"/>
    </location>
</feature>
<dbReference type="PROSITE" id="PS50110">
    <property type="entry name" value="RESPONSE_REGULATORY"/>
    <property type="match status" value="1"/>
</dbReference>
<dbReference type="Gene3D" id="1.10.287.130">
    <property type="match status" value="1"/>
</dbReference>
<dbReference type="CDD" id="cd00082">
    <property type="entry name" value="HisKA"/>
    <property type="match status" value="1"/>
</dbReference>
<dbReference type="SUPFAM" id="SSF55785">
    <property type="entry name" value="PYP-like sensor domain (PAS domain)"/>
    <property type="match status" value="1"/>
</dbReference>
<dbReference type="CDD" id="cd18161">
    <property type="entry name" value="REC_hyHK_blue-like"/>
    <property type="match status" value="1"/>
</dbReference>
<evidence type="ECO:0000256" key="3">
    <source>
        <dbReference type="ARBA" id="ARBA00022553"/>
    </source>
</evidence>
<evidence type="ECO:0000259" key="7">
    <source>
        <dbReference type="PROSITE" id="PS50110"/>
    </source>
</evidence>
<dbReference type="CDD" id="cd00130">
    <property type="entry name" value="PAS"/>
    <property type="match status" value="1"/>
</dbReference>
<dbReference type="SMART" id="SM00387">
    <property type="entry name" value="HATPase_c"/>
    <property type="match status" value="1"/>
</dbReference>
<reference evidence="10" key="1">
    <citation type="journal article" date="2021" name="PeerJ">
        <title>Extensive microbial diversity within the chicken gut microbiome revealed by metagenomics and culture.</title>
        <authorList>
            <person name="Gilroy R."/>
            <person name="Ravi A."/>
            <person name="Getino M."/>
            <person name="Pursley I."/>
            <person name="Horton D.L."/>
            <person name="Alikhan N.F."/>
            <person name="Baker D."/>
            <person name="Gharbi K."/>
            <person name="Hall N."/>
            <person name="Watson M."/>
            <person name="Adriaenssens E.M."/>
            <person name="Foster-Nyarko E."/>
            <person name="Jarju S."/>
            <person name="Secka A."/>
            <person name="Antonio M."/>
            <person name="Oren A."/>
            <person name="Chaudhuri R.R."/>
            <person name="La Ragione R."/>
            <person name="Hildebrand F."/>
            <person name="Pallen M.J."/>
        </authorList>
    </citation>
    <scope>NUCLEOTIDE SEQUENCE</scope>
    <source>
        <strain evidence="10">316</strain>
    </source>
</reference>
<organism evidence="10 11">
    <name type="scientific">Methylorubrum populi</name>
    <dbReference type="NCBI Taxonomy" id="223967"/>
    <lineage>
        <taxon>Bacteria</taxon>
        <taxon>Pseudomonadati</taxon>
        <taxon>Pseudomonadota</taxon>
        <taxon>Alphaproteobacteria</taxon>
        <taxon>Hyphomicrobiales</taxon>
        <taxon>Methylobacteriaceae</taxon>
        <taxon>Methylorubrum</taxon>
    </lineage>
</organism>
<evidence type="ECO:0000259" key="6">
    <source>
        <dbReference type="PROSITE" id="PS50109"/>
    </source>
</evidence>
<accession>A0A921E266</accession>
<dbReference type="Pfam" id="PF13426">
    <property type="entry name" value="PAS_9"/>
    <property type="match status" value="1"/>
</dbReference>
<dbReference type="Gene3D" id="3.40.50.2300">
    <property type="match status" value="1"/>
</dbReference>
<dbReference type="Pfam" id="PF00072">
    <property type="entry name" value="Response_reg"/>
    <property type="match status" value="1"/>
</dbReference>
<dbReference type="SUPFAM" id="SSF47384">
    <property type="entry name" value="Homodimeric domain of signal transducing histidine kinase"/>
    <property type="match status" value="1"/>
</dbReference>
<dbReference type="InterPro" id="IPR011006">
    <property type="entry name" value="CheY-like_superfamily"/>
</dbReference>
<gene>
    <name evidence="10" type="ORF">K8W01_10635</name>
</gene>
<comment type="caution">
    <text evidence="10">The sequence shown here is derived from an EMBL/GenBank/DDBJ whole genome shotgun (WGS) entry which is preliminary data.</text>
</comment>
<dbReference type="EMBL" id="DYYG01000033">
    <property type="protein sequence ID" value="HJE24104.1"/>
    <property type="molecule type" value="Genomic_DNA"/>
</dbReference>
<feature type="domain" description="PAS" evidence="8">
    <location>
        <begin position="42"/>
        <end position="101"/>
    </location>
</feature>
<dbReference type="Gene3D" id="3.30.450.20">
    <property type="entry name" value="PAS domain"/>
    <property type="match status" value="1"/>
</dbReference>
<dbReference type="SMART" id="SM00086">
    <property type="entry name" value="PAC"/>
    <property type="match status" value="1"/>
</dbReference>
<dbReference type="InterPro" id="IPR000700">
    <property type="entry name" value="PAS-assoc_C"/>
</dbReference>
<dbReference type="Pfam" id="PF02518">
    <property type="entry name" value="HATPase_c"/>
    <property type="match status" value="1"/>
</dbReference>
<comment type="catalytic activity">
    <reaction evidence="1">
        <text>ATP + protein L-histidine = ADP + protein N-phospho-L-histidine.</text>
        <dbReference type="EC" id="2.7.13.3"/>
    </reaction>
</comment>
<dbReference type="SUPFAM" id="SSF55874">
    <property type="entry name" value="ATPase domain of HSP90 chaperone/DNA topoisomerase II/histidine kinase"/>
    <property type="match status" value="1"/>
</dbReference>
<proteinExistence type="predicted"/>
<dbReference type="PROSITE" id="PS50109">
    <property type="entry name" value="HIS_KIN"/>
    <property type="match status" value="1"/>
</dbReference>
<dbReference type="PRINTS" id="PR00344">
    <property type="entry name" value="BCTRLSENSOR"/>
</dbReference>
<evidence type="ECO:0000256" key="4">
    <source>
        <dbReference type="PROSITE-ProRule" id="PRU00169"/>
    </source>
</evidence>
<dbReference type="PANTHER" id="PTHR43065:SF42">
    <property type="entry name" value="TWO-COMPONENT SENSOR PPRA"/>
    <property type="match status" value="1"/>
</dbReference>
<dbReference type="InterPro" id="IPR035965">
    <property type="entry name" value="PAS-like_dom_sf"/>
</dbReference>
<evidence type="ECO:0000256" key="5">
    <source>
        <dbReference type="SAM" id="MobiDB-lite"/>
    </source>
</evidence>
<dbReference type="InterPro" id="IPR003594">
    <property type="entry name" value="HATPase_dom"/>
</dbReference>
<dbReference type="InterPro" id="IPR036097">
    <property type="entry name" value="HisK_dim/P_sf"/>
</dbReference>
<evidence type="ECO:0000259" key="9">
    <source>
        <dbReference type="PROSITE" id="PS50113"/>
    </source>
</evidence>
<dbReference type="PROSITE" id="PS50113">
    <property type="entry name" value="PAC"/>
    <property type="match status" value="1"/>
</dbReference>
<dbReference type="InterPro" id="IPR000014">
    <property type="entry name" value="PAS"/>
</dbReference>
<dbReference type="GO" id="GO:0000155">
    <property type="term" value="F:phosphorelay sensor kinase activity"/>
    <property type="evidence" value="ECO:0007669"/>
    <property type="project" value="InterPro"/>
</dbReference>
<evidence type="ECO:0000313" key="11">
    <source>
        <dbReference type="Proteomes" id="UP000742631"/>
    </source>
</evidence>
<dbReference type="SUPFAM" id="SSF52172">
    <property type="entry name" value="CheY-like"/>
    <property type="match status" value="1"/>
</dbReference>
<dbReference type="InterPro" id="IPR003661">
    <property type="entry name" value="HisK_dim/P_dom"/>
</dbReference>
<feature type="region of interest" description="Disordered" evidence="5">
    <location>
        <begin position="1"/>
        <end position="20"/>
    </location>
</feature>
<feature type="domain" description="Histidine kinase" evidence="6">
    <location>
        <begin position="169"/>
        <end position="388"/>
    </location>
</feature>
<dbReference type="NCBIfam" id="TIGR00229">
    <property type="entry name" value="sensory_box"/>
    <property type="match status" value="1"/>
</dbReference>
<dbReference type="InterPro" id="IPR001610">
    <property type="entry name" value="PAC"/>
</dbReference>
<protein>
    <recommendedName>
        <fullName evidence="2">histidine kinase</fullName>
        <ecNumber evidence="2">2.7.13.3</ecNumber>
    </recommendedName>
</protein>
<dbReference type="InterPro" id="IPR001789">
    <property type="entry name" value="Sig_transdc_resp-reg_receiver"/>
</dbReference>
<keyword evidence="3 4" id="KW-0597">Phosphoprotein</keyword>
<reference evidence="10" key="2">
    <citation type="submission" date="2021-09" db="EMBL/GenBank/DDBJ databases">
        <authorList>
            <person name="Gilroy R."/>
        </authorList>
    </citation>
    <scope>NUCLEOTIDE SEQUENCE</scope>
    <source>
        <strain evidence="10">316</strain>
    </source>
</reference>
<dbReference type="Proteomes" id="UP000742631">
    <property type="component" value="Unassembled WGS sequence"/>
</dbReference>
<evidence type="ECO:0000313" key="10">
    <source>
        <dbReference type="EMBL" id="HJE24104.1"/>
    </source>
</evidence>
<dbReference type="SMART" id="SM00448">
    <property type="entry name" value="REC"/>
    <property type="match status" value="1"/>
</dbReference>
<dbReference type="NCBIfam" id="NF010076">
    <property type="entry name" value="PRK13557.1"/>
    <property type="match status" value="1"/>
</dbReference>
<dbReference type="InterPro" id="IPR036890">
    <property type="entry name" value="HATPase_C_sf"/>
</dbReference>
<dbReference type="PANTHER" id="PTHR43065">
    <property type="entry name" value="SENSOR HISTIDINE KINASE"/>
    <property type="match status" value="1"/>
</dbReference>
<sequence length="533" mass="58259">MTDIPEKRPHGSHPSVETGAAGHEFEAGSDIFFAAVSMTRMPMVVVDPHQDDCPIVFVNQAFLEMTGYLRDEVIGRNCRFLQGPETDPAARKAVREAITERRDIAIEILNYRKDGTSFWNALFVSPVYNAAGDLVYLFGSQLDITRRRLAEDSLHQSQKMEALGQLTGGIAHDFNNLLQVILGYADSLSTNLERPDADKGRMGRAVGNIREAAERASTLTQQLLSFARKQRLDGRTVHLNDLVSEMKELAGRTLGEAVTIETDLAPDLRPCRIDPTQAEVALLNVLINARDAMPEGGRVTITTRNEAPVHANDPGCVSVSVTDTGAGIPSDVLARVMDPFFTTKEEGKGTGLGLSMVYGFAKQSGGSVQIESVVGEGTTVRLSFPATDEVDGQAHRDSAPAEERPGTETILIVDDRADVAELARAILRDYGYGTLMARHGREALEILADHPEIDLLFSDLIMPGGMDGLSLAREARRRDPDLKILLTTGYAEASLERTGIERPEFDILNKPYRRAELIRRVRAALDTAGGKVR</sequence>
<dbReference type="InterPro" id="IPR004358">
    <property type="entry name" value="Sig_transdc_His_kin-like_C"/>
</dbReference>
<feature type="modified residue" description="4-aspartylphosphate" evidence="4">
    <location>
        <position position="459"/>
    </location>
</feature>